<evidence type="ECO:0000313" key="3">
    <source>
        <dbReference type="Proteomes" id="UP000237797"/>
    </source>
</evidence>
<organism evidence="2 3">
    <name type="scientific">Planifilum fimeticola</name>
    <dbReference type="NCBI Taxonomy" id="201975"/>
    <lineage>
        <taxon>Bacteria</taxon>
        <taxon>Bacillati</taxon>
        <taxon>Bacillota</taxon>
        <taxon>Bacilli</taxon>
        <taxon>Bacillales</taxon>
        <taxon>Thermoactinomycetaceae</taxon>
        <taxon>Planifilum</taxon>
    </lineage>
</organism>
<comment type="caution">
    <text evidence="2">The sequence shown here is derived from an EMBL/GenBank/DDBJ whole genome shotgun (WGS) entry which is preliminary data.</text>
</comment>
<proteinExistence type="predicted"/>
<keyword evidence="1" id="KW-0812">Transmembrane</keyword>
<evidence type="ECO:0000256" key="1">
    <source>
        <dbReference type="SAM" id="Phobius"/>
    </source>
</evidence>
<dbReference type="RefSeq" id="WP_106345727.1">
    <property type="nucleotide sequence ID" value="NZ_PVNE01000019.1"/>
</dbReference>
<reference evidence="2 3" key="1">
    <citation type="submission" date="2018-03" db="EMBL/GenBank/DDBJ databases">
        <title>Genomic Encyclopedia of Archaeal and Bacterial Type Strains, Phase II (KMG-II): from individual species to whole genera.</title>
        <authorList>
            <person name="Goeker M."/>
        </authorList>
    </citation>
    <scope>NUCLEOTIDE SEQUENCE [LARGE SCALE GENOMIC DNA]</scope>
    <source>
        <strain evidence="2 3">DSM 44946</strain>
    </source>
</reference>
<dbReference type="EMBL" id="PVNE01000019">
    <property type="protein sequence ID" value="PRX39852.1"/>
    <property type="molecule type" value="Genomic_DNA"/>
</dbReference>
<gene>
    <name evidence="2" type="ORF">CLV97_11910</name>
</gene>
<feature type="transmembrane region" description="Helical" evidence="1">
    <location>
        <begin position="34"/>
        <end position="52"/>
    </location>
</feature>
<name>A0A2T0LCT9_9BACL</name>
<dbReference type="AlphaFoldDB" id="A0A2T0LCT9"/>
<sequence>MKSLMVKGYLAYKDAAEKFKSSLSNKKGSSTVEYVIIIGVGAAVAGLLATALSKGNGEIVKTLREKVQEVINKALTPKDG</sequence>
<keyword evidence="1" id="KW-0472">Membrane</keyword>
<evidence type="ECO:0008006" key="4">
    <source>
        <dbReference type="Google" id="ProtNLM"/>
    </source>
</evidence>
<keyword evidence="1" id="KW-1133">Transmembrane helix</keyword>
<accession>A0A2T0LCT9</accession>
<evidence type="ECO:0000313" key="2">
    <source>
        <dbReference type="EMBL" id="PRX39852.1"/>
    </source>
</evidence>
<dbReference type="Proteomes" id="UP000237797">
    <property type="component" value="Unassembled WGS sequence"/>
</dbReference>
<protein>
    <recommendedName>
        <fullName evidence="4">DUF4244 domain-containing protein</fullName>
    </recommendedName>
</protein>
<keyword evidence="3" id="KW-1185">Reference proteome</keyword>